<comment type="caution">
    <text evidence="2">The sequence shown here is derived from an EMBL/GenBank/DDBJ whole genome shotgun (WGS) entry which is preliminary data.</text>
</comment>
<reference evidence="2 3" key="1">
    <citation type="journal article" date="2013" name="Curr. Biol.">
        <title>The Genome of the Foraminiferan Reticulomyxa filosa.</title>
        <authorList>
            <person name="Glockner G."/>
            <person name="Hulsmann N."/>
            <person name="Schleicher M."/>
            <person name="Noegel A.A."/>
            <person name="Eichinger L."/>
            <person name="Gallinger C."/>
            <person name="Pawlowski J."/>
            <person name="Sierra R."/>
            <person name="Euteneuer U."/>
            <person name="Pillet L."/>
            <person name="Moustafa A."/>
            <person name="Platzer M."/>
            <person name="Groth M."/>
            <person name="Szafranski K."/>
            <person name="Schliwa M."/>
        </authorList>
    </citation>
    <scope>NUCLEOTIDE SEQUENCE [LARGE SCALE GENOMIC DNA]</scope>
</reference>
<evidence type="ECO:0000256" key="1">
    <source>
        <dbReference type="SAM" id="Coils"/>
    </source>
</evidence>
<evidence type="ECO:0000313" key="2">
    <source>
        <dbReference type="EMBL" id="ETN97261.1"/>
    </source>
</evidence>
<organism evidence="2 3">
    <name type="scientific">Reticulomyxa filosa</name>
    <dbReference type="NCBI Taxonomy" id="46433"/>
    <lineage>
        <taxon>Eukaryota</taxon>
        <taxon>Sar</taxon>
        <taxon>Rhizaria</taxon>
        <taxon>Retaria</taxon>
        <taxon>Foraminifera</taxon>
        <taxon>Monothalamids</taxon>
        <taxon>Reticulomyxidae</taxon>
        <taxon>Reticulomyxa</taxon>
    </lineage>
</organism>
<accession>X6L897</accession>
<keyword evidence="3" id="KW-1185">Reference proteome</keyword>
<evidence type="ECO:0000313" key="3">
    <source>
        <dbReference type="Proteomes" id="UP000023152"/>
    </source>
</evidence>
<dbReference type="Proteomes" id="UP000023152">
    <property type="component" value="Unassembled WGS sequence"/>
</dbReference>
<name>X6L897_RETFI</name>
<dbReference type="EMBL" id="ASPP01050257">
    <property type="protein sequence ID" value="ETN97261.1"/>
    <property type="molecule type" value="Genomic_DNA"/>
</dbReference>
<proteinExistence type="predicted"/>
<protein>
    <submittedName>
        <fullName evidence="2">Uncharacterized protein</fullName>
    </submittedName>
</protein>
<dbReference type="AlphaFoldDB" id="X6L897"/>
<feature type="coiled-coil region" evidence="1">
    <location>
        <begin position="50"/>
        <end position="114"/>
    </location>
</feature>
<sequence>MSYEIAMSGQGTRSRGLVSKESTDLLSKYVSSLTDEQRNELVKTLADLTTERNLKRLEEALDQRNQATEEHDLKLLIKHNALLNELYEEEEIKYEAELLTLEKLKQKIIEKEVEFELRTREQEMFGRASKKPGGSALKEQLDNVLNKLEDERRIGAIELAAVGAQ</sequence>
<gene>
    <name evidence="2" type="ORF">RFI_40270</name>
</gene>
<keyword evidence="1" id="KW-0175">Coiled coil</keyword>